<accession>A0A7J7Y9Z6</accession>
<dbReference type="InterPro" id="IPR026638">
    <property type="entry name" value="NCOA6"/>
</dbReference>
<feature type="compositionally biased region" description="Low complexity" evidence="1">
    <location>
        <begin position="1452"/>
        <end position="1475"/>
    </location>
</feature>
<feature type="compositionally biased region" description="Polar residues" evidence="1">
    <location>
        <begin position="1520"/>
        <end position="1532"/>
    </location>
</feature>
<reference evidence="3 4" key="1">
    <citation type="journal article" date="2020" name="Nature">
        <title>Six reference-quality genomes reveal evolution of bat adaptations.</title>
        <authorList>
            <person name="Jebb D."/>
            <person name="Huang Z."/>
            <person name="Pippel M."/>
            <person name="Hughes G.M."/>
            <person name="Lavrichenko K."/>
            <person name="Devanna P."/>
            <person name="Winkler S."/>
            <person name="Jermiin L.S."/>
            <person name="Skirmuntt E.C."/>
            <person name="Katzourakis A."/>
            <person name="Burkitt-Gray L."/>
            <person name="Ray D.A."/>
            <person name="Sullivan K.A.M."/>
            <person name="Roscito J.G."/>
            <person name="Kirilenko B.M."/>
            <person name="Davalos L.M."/>
            <person name="Corthals A.P."/>
            <person name="Power M.L."/>
            <person name="Jones G."/>
            <person name="Ransome R.D."/>
            <person name="Dechmann D.K.N."/>
            <person name="Locatelli A.G."/>
            <person name="Puechmaille S.J."/>
            <person name="Fedrigo O."/>
            <person name="Jarvis E.D."/>
            <person name="Hiller M."/>
            <person name="Vernes S.C."/>
            <person name="Myers E.W."/>
            <person name="Teeling E.C."/>
        </authorList>
    </citation>
    <scope>NUCLEOTIDE SEQUENCE [LARGE SCALE GENOMIC DNA]</scope>
    <source>
        <strain evidence="3">MPipKuh1</strain>
        <tissue evidence="3">Flight muscle</tissue>
    </source>
</reference>
<feature type="compositionally biased region" description="Polar residues" evidence="1">
    <location>
        <begin position="550"/>
        <end position="586"/>
    </location>
</feature>
<comment type="caution">
    <text evidence="3">The sequence shown here is derived from an EMBL/GenBank/DDBJ whole genome shotgun (WGS) entry which is preliminary data.</text>
</comment>
<feature type="compositionally biased region" description="Basic residues" evidence="1">
    <location>
        <begin position="1046"/>
        <end position="1058"/>
    </location>
</feature>
<feature type="compositionally biased region" description="Polar residues" evidence="1">
    <location>
        <begin position="655"/>
        <end position="683"/>
    </location>
</feature>
<proteinExistence type="predicted"/>
<dbReference type="GO" id="GO:0045944">
    <property type="term" value="P:positive regulation of transcription by RNA polymerase II"/>
    <property type="evidence" value="ECO:0007669"/>
    <property type="project" value="TreeGrafter"/>
</dbReference>
<feature type="region of interest" description="Disordered" evidence="1">
    <location>
        <begin position="1898"/>
        <end position="1948"/>
    </location>
</feature>
<feature type="compositionally biased region" description="Polar residues" evidence="1">
    <location>
        <begin position="1899"/>
        <end position="1927"/>
    </location>
</feature>
<sequence length="2192" mass="235572">MCCGGVVGVFGERSKGRKGDICNTFNNKTLKKEEERKERKEKERKKERKKEREEKRREEKRREEKRREEKRREEKRREEKRREEKRREEKRREKKRKEKKKNCPNRFGSVDRVLACGLKGPRYFGFLIVHLAHASGITFTMVLDDLPNLEDIYNSLCSSTAEDSEMDFDSGLEDDDTKSDSILEDSTIFVAFKGNIDDKDFKWKLDTILENVPNLLHMESSKLKVQKVEPWNSVRVTFNIPREAAERLRILAQSNNQQLRDLGILSVQIEGEGAINLALAQNRSQDVRMNGPMGGGSSLRMEPGFPMAGGPGLIRMTNPATVMIPQGGNMSSSMMAPGPNSELQPRTPRPASQSDAMDPLLSGLHIQQQSHPSGSLAPPHHPLQPVSVNRQMNPANFPQLQQQQHQQQQHQQQQHQQQLQARPPQQHQQQQPQGIRPQFTAPTQVPVPPGWNQLPSGALQPPPAQGSLGTMTANQGWKKAPLPGPMQQQLQARPSLATVQTPSHPPPPYPFGSQQASQAHTNFPQMSNPGQFTAPQMKSMQGGHSRVPTPLQQPHLTNKSPASSPSSFQQGSPASSPTVNQTQQQMGPRPPQNNPLPQGFQQPVSSPGRNPMVQQGNVPPNFMVMQQQPPNQGPQSLHPGLGGMPKRLPPGFSAGQANPNFMQGQVPSTTTTTPGNSGAPQLQANQNVQHTGGQGAGPPQNQMQVSHGPPNMMQPSLMGIHGNMNNQQTGSSGVPQVNLGNIQGQPQQGPPSQLMSMHQQIVPSQGQMVQQQGSLNPQNPMILSRTPLMPQGQMMVNPQSQNLGPSPQRMTPPKQMLPQQGPQMMAPHNQMLGTQGQVLLQQNPMIEQIMTNQMQGNKQPFNTQNQSNVMPGPAQIMRGPTPNMQGNMVQFTGQMSGQMLPQQGPVNNSPSQVMGIQGQVLRPPGPSSHMAQQHGDPATTANNDVSLSQMMPDVNMQQTNMVPPHVQAMQGNGASGNHFSGHGMPFNAPYNGAPNGNQMSCGQNPGFPVNKDVTLTSPLLVNLLQSDISAGHFGVNNKQNNTNANKPKKKKPPRKKKNSQQDLNTPDTRPAGLEEADQQPLPGEQGINLDSSGPKLPEFSNRPPGYSSQPVEQRPLQQMPPQLMQHVAQPPQQQPQPQLPPPQQQQPPPPSQPQSQQQQQQQQQQMMMMLMMQQDPKSVRLPVSQNVHPPRGPLNPDSQRMPMQQSGSMPVMVSLQVPPSPDKQRMPMPVNTPLGSNSRKIVYQENPQNPSSSPLGDMSSLPEASSSEIPSVSGGPNNMPSHLVVSQNQLMMTVPKPGPSPLPATQGATPQQPPINSLPSSHGHHFPNVAAPTQTSRPKTPNRASPRPYYPQTPNNRPPSTEPSEISLSPERLNASIAGLFPPQINIPLPPRPNLNRGFDQQGLNPTTLKAIGQAPSNLTMNNPSNFAAPQTHKLDSVAVNSGKQSNSGATKRASPSNSRRSSPGSSRKTTPSPGRQNSKAPKLTLASQTNAALLQNVELPRNVLVSPTPLTNPPVPGSFPNNSGLNPQNSTVPVAAMGGTLEDNKESLNMPQDSDCQNSQGRKEQVNVELKMVPAQEVKMVVPEDQSKKDGQPLDPNKLPSVEENKILVSPAMREAPTSLSQLLDNSGAPNVTIKPPGLTDVEVTPPVVSGEDLKKASVIPTLQDPSSKEPSNSLNLPHSNEPCSTLIHTELSEVSSNVAPSIPPVISRPVSSSSISTPLPPNQITVFVTSNPITTSANTSAALPTHLQSALMSTVVTMPNVGSKVMVSEGQSAAQSNARPQFITPVFINSSSIIQVMKGSQPSTIPAAPLTTNSGLIPPSVAVVGPLHIPQNIKFSSAPVPPNAPSSSPAPSIHTGRPLVLNSRATPVQLPSPPCTTSPFVPPHLPVQQVKELNADEASSQVNTSADQSTLPSSQSTTMVSPLLTNSPGSSVNRRSPVSSSKGKGKVDKIGQILLTKACKKVTGSLDKGEEQYGADGETEGHGVETTAPGLVGTEQLPTELDSKTPTPPASTMLKVTSSPMGSGSTSAGPSLPGSTLPTSVRSIVTTLVPSELISAAPATKNNHVGIASEPLAGGLVEEKVGSHPELLPSIAPSQNLVPKETPATALQGSVARPELEANAAVVSGQSSDPKDIIEKSKTPSRRNSRTEEPTVASESVENGHRKRSSRPASASSSTKDITSAVQSKRRKSK</sequence>
<feature type="compositionally biased region" description="Low complexity" evidence="1">
    <location>
        <begin position="398"/>
        <end position="433"/>
    </location>
</feature>
<feature type="region of interest" description="Disordered" evidence="1">
    <location>
        <begin position="1509"/>
        <end position="1532"/>
    </location>
</feature>
<feature type="compositionally biased region" description="Basic and acidic residues" evidence="1">
    <location>
        <begin position="2131"/>
        <end position="2140"/>
    </location>
</feature>
<feature type="compositionally biased region" description="Pro residues" evidence="1">
    <location>
        <begin position="1872"/>
        <end position="1886"/>
    </location>
</feature>
<feature type="region of interest" description="Disordered" evidence="1">
    <location>
        <begin position="1032"/>
        <end position="1113"/>
    </location>
</feature>
<feature type="compositionally biased region" description="Pro residues" evidence="1">
    <location>
        <begin position="1132"/>
        <end position="1152"/>
    </location>
</feature>
<feature type="region of interest" description="Disordered" evidence="1">
    <location>
        <begin position="1867"/>
        <end position="1886"/>
    </location>
</feature>
<feature type="compositionally biased region" description="Basic and acidic residues" evidence="1">
    <location>
        <begin position="30"/>
        <end position="41"/>
    </location>
</feature>
<feature type="compositionally biased region" description="Basic and acidic residues" evidence="1">
    <location>
        <begin position="50"/>
        <end position="91"/>
    </location>
</feature>
<feature type="compositionally biased region" description="Basic residues" evidence="1">
    <location>
        <begin position="92"/>
        <end position="102"/>
    </location>
</feature>
<dbReference type="Proteomes" id="UP000558488">
    <property type="component" value="Unassembled WGS sequence"/>
</dbReference>
<feature type="region of interest" description="Disordered" evidence="1">
    <location>
        <begin position="1840"/>
        <end position="1859"/>
    </location>
</feature>
<feature type="region of interest" description="Disordered" evidence="1">
    <location>
        <begin position="2088"/>
        <end position="2192"/>
    </location>
</feature>
<feature type="region of interest" description="Disordered" evidence="1">
    <location>
        <begin position="322"/>
        <end position="683"/>
    </location>
</feature>
<organism evidence="3 4">
    <name type="scientific">Pipistrellus kuhlii</name>
    <name type="common">Kuhl's pipistrelle</name>
    <dbReference type="NCBI Taxonomy" id="59472"/>
    <lineage>
        <taxon>Eukaryota</taxon>
        <taxon>Metazoa</taxon>
        <taxon>Chordata</taxon>
        <taxon>Craniata</taxon>
        <taxon>Vertebrata</taxon>
        <taxon>Euteleostomi</taxon>
        <taxon>Mammalia</taxon>
        <taxon>Eutheria</taxon>
        <taxon>Laurasiatheria</taxon>
        <taxon>Chiroptera</taxon>
        <taxon>Yangochiroptera</taxon>
        <taxon>Vespertilionidae</taxon>
        <taxon>Pipistrellus</taxon>
    </lineage>
</organism>
<feature type="compositionally biased region" description="Polar residues" evidence="1">
    <location>
        <begin position="486"/>
        <end position="501"/>
    </location>
</feature>
<feature type="compositionally biased region" description="Polar residues" evidence="1">
    <location>
        <begin position="1196"/>
        <end position="1208"/>
    </location>
</feature>
<evidence type="ECO:0000313" key="4">
    <source>
        <dbReference type="Proteomes" id="UP000558488"/>
    </source>
</evidence>
<feature type="compositionally biased region" description="Low complexity" evidence="1">
    <location>
        <begin position="1036"/>
        <end position="1045"/>
    </location>
</feature>
<evidence type="ECO:0000256" key="1">
    <source>
        <dbReference type="SAM" id="MobiDB-lite"/>
    </source>
</evidence>
<dbReference type="GO" id="GO:0035097">
    <property type="term" value="C:histone methyltransferase complex"/>
    <property type="evidence" value="ECO:0007669"/>
    <property type="project" value="TreeGrafter"/>
</dbReference>
<feature type="domain" description="Nuclear receptor coactivator 6 TRADD-N" evidence="2">
    <location>
        <begin position="187"/>
        <end position="330"/>
    </location>
</feature>
<feature type="compositionally biased region" description="Polar residues" evidence="1">
    <location>
        <begin position="1548"/>
        <end position="1561"/>
    </location>
</feature>
<dbReference type="GO" id="GO:0003713">
    <property type="term" value="F:transcription coactivator activity"/>
    <property type="evidence" value="ECO:0007669"/>
    <property type="project" value="InterPro"/>
</dbReference>
<dbReference type="InterPro" id="IPR032715">
    <property type="entry name" value="NCOA6_TRADD-N"/>
</dbReference>
<feature type="compositionally biased region" description="Polar residues" evidence="1">
    <location>
        <begin position="512"/>
        <end position="539"/>
    </location>
</feature>
<evidence type="ECO:0000313" key="3">
    <source>
        <dbReference type="EMBL" id="KAF6358664.1"/>
    </source>
</evidence>
<feature type="region of interest" description="Disordered" evidence="1">
    <location>
        <begin position="1384"/>
        <end position="1405"/>
    </location>
</feature>
<feature type="compositionally biased region" description="Polar residues" evidence="1">
    <location>
        <begin position="1262"/>
        <end position="1291"/>
    </location>
</feature>
<feature type="compositionally biased region" description="Polar residues" evidence="1">
    <location>
        <begin position="386"/>
        <end position="396"/>
    </location>
</feature>
<dbReference type="EMBL" id="JACAGB010000006">
    <property type="protein sequence ID" value="KAF6358664.1"/>
    <property type="molecule type" value="Genomic_DNA"/>
</dbReference>
<keyword evidence="3" id="KW-0675">Receptor</keyword>
<feature type="compositionally biased region" description="Polar residues" evidence="1">
    <location>
        <begin position="1439"/>
        <end position="1450"/>
    </location>
</feature>
<dbReference type="PANTHER" id="PTHR15690">
    <property type="entry name" value="NUCLEAR RECEPTOR COACTIVATOR 6"/>
    <property type="match status" value="1"/>
</dbReference>
<feature type="region of interest" description="Disordered" evidence="1">
    <location>
        <begin position="1439"/>
        <end position="1483"/>
    </location>
</feature>
<evidence type="ECO:0000259" key="2">
    <source>
        <dbReference type="Pfam" id="PF13820"/>
    </source>
</evidence>
<feature type="compositionally biased region" description="Polar residues" evidence="1">
    <location>
        <begin position="2016"/>
        <end position="2038"/>
    </location>
</feature>
<protein>
    <submittedName>
        <fullName evidence="3">Nuclear receptor coactivator 6</fullName>
    </submittedName>
</protein>
<feature type="region of interest" description="Disordered" evidence="1">
    <location>
        <begin position="1125"/>
        <end position="1368"/>
    </location>
</feature>
<dbReference type="PANTHER" id="PTHR15690:SF0">
    <property type="entry name" value="NUCLEAR RECEPTOR COACTIVATOR 6"/>
    <property type="match status" value="1"/>
</dbReference>
<feature type="compositionally biased region" description="Polar residues" evidence="1">
    <location>
        <begin position="1331"/>
        <end position="1343"/>
    </location>
</feature>
<feature type="region of interest" description="Disordered" evidence="1">
    <location>
        <begin position="923"/>
        <end position="942"/>
    </location>
</feature>
<name>A0A7J7Y9Z6_PIPKU</name>
<feature type="region of interest" description="Disordered" evidence="1">
    <location>
        <begin position="1969"/>
        <end position="2038"/>
    </location>
</feature>
<gene>
    <name evidence="3" type="ORF">mPipKuh1_012182</name>
</gene>
<dbReference type="Pfam" id="PF13820">
    <property type="entry name" value="NCOA6_TRADD-N"/>
    <property type="match status" value="1"/>
</dbReference>
<dbReference type="GO" id="GO:0005667">
    <property type="term" value="C:transcription regulator complex"/>
    <property type="evidence" value="ECO:0007669"/>
    <property type="project" value="TreeGrafter"/>
</dbReference>
<feature type="compositionally biased region" description="Low complexity" evidence="1">
    <location>
        <begin position="1928"/>
        <end position="1944"/>
    </location>
</feature>
<feature type="compositionally biased region" description="Low complexity" evidence="1">
    <location>
        <begin position="1153"/>
        <end position="1174"/>
    </location>
</feature>
<keyword evidence="4" id="KW-1185">Reference proteome</keyword>
<feature type="region of interest" description="Disordered" evidence="1">
    <location>
        <begin position="11"/>
        <end position="102"/>
    </location>
</feature>
<feature type="compositionally biased region" description="Polar residues" evidence="1">
    <location>
        <begin position="1233"/>
        <end position="1254"/>
    </location>
</feature>
<feature type="compositionally biased region" description="Polar residues" evidence="1">
    <location>
        <begin position="595"/>
        <end position="635"/>
    </location>
</feature>
<feature type="compositionally biased region" description="Pro residues" evidence="1">
    <location>
        <begin position="1348"/>
        <end position="1361"/>
    </location>
</feature>
<feature type="region of interest" description="Disordered" evidence="1">
    <location>
        <begin position="1544"/>
        <end position="1564"/>
    </location>
</feature>